<dbReference type="GO" id="GO:0008932">
    <property type="term" value="F:lytic endotransglycosylase activity"/>
    <property type="evidence" value="ECO:0007669"/>
    <property type="project" value="TreeGrafter"/>
</dbReference>
<comment type="caution">
    <text evidence="2">The sequence shown here is derived from an EMBL/GenBank/DDBJ whole genome shotgun (WGS) entry which is preliminary data.</text>
</comment>
<dbReference type="RefSeq" id="WP_123928417.1">
    <property type="nucleotide sequence ID" value="NZ_RKRE01000002.1"/>
</dbReference>
<protein>
    <submittedName>
        <fullName evidence="2">N-acetylmuramoyl-L-alanine amidase</fullName>
    </submittedName>
</protein>
<feature type="domain" description="LysM" evidence="1">
    <location>
        <begin position="30"/>
        <end position="73"/>
    </location>
</feature>
<dbReference type="EMBL" id="RKRE01000002">
    <property type="protein sequence ID" value="RPF46554.1"/>
    <property type="molecule type" value="Genomic_DNA"/>
</dbReference>
<reference evidence="2 3" key="1">
    <citation type="submission" date="2018-11" db="EMBL/GenBank/DDBJ databases">
        <title>Genomic Encyclopedia of Type Strains, Phase IV (KMG-IV): sequencing the most valuable type-strain genomes for metagenomic binning, comparative biology and taxonomic classification.</title>
        <authorList>
            <person name="Goeker M."/>
        </authorList>
    </citation>
    <scope>NUCLEOTIDE SEQUENCE [LARGE SCALE GENOMIC DNA]</scope>
    <source>
        <strain evidence="2 3">DSM 102936</strain>
    </source>
</reference>
<dbReference type="InterPro" id="IPR018392">
    <property type="entry name" value="LysM"/>
</dbReference>
<proteinExistence type="predicted"/>
<organism evidence="2 3">
    <name type="scientific">Thermodesulfitimonas autotrophica</name>
    <dbReference type="NCBI Taxonomy" id="1894989"/>
    <lineage>
        <taxon>Bacteria</taxon>
        <taxon>Bacillati</taxon>
        <taxon>Bacillota</taxon>
        <taxon>Clostridia</taxon>
        <taxon>Thermoanaerobacterales</taxon>
        <taxon>Thermoanaerobacteraceae</taxon>
        <taxon>Thermodesulfitimonas</taxon>
    </lineage>
</organism>
<gene>
    <name evidence="2" type="ORF">EDD75_0791</name>
</gene>
<evidence type="ECO:0000259" key="1">
    <source>
        <dbReference type="PROSITE" id="PS51782"/>
    </source>
</evidence>
<dbReference type="AlphaFoldDB" id="A0A3N5ANX7"/>
<name>A0A3N5ANX7_9THEO</name>
<accession>A0A3N5ANX7</accession>
<dbReference type="PANTHER" id="PTHR33734:SF22">
    <property type="entry name" value="MEMBRANE-BOUND LYTIC MUREIN TRANSGLYCOSYLASE D"/>
    <property type="match status" value="1"/>
</dbReference>
<dbReference type="GO" id="GO:0016787">
    <property type="term" value="F:hydrolase activity"/>
    <property type="evidence" value="ECO:0007669"/>
    <property type="project" value="InterPro"/>
</dbReference>
<dbReference type="PROSITE" id="PS51782">
    <property type="entry name" value="LYSM"/>
    <property type="match status" value="1"/>
</dbReference>
<dbReference type="Proteomes" id="UP000282654">
    <property type="component" value="Unassembled WGS sequence"/>
</dbReference>
<dbReference type="Pfam" id="PF07486">
    <property type="entry name" value="Hydrolase_2"/>
    <property type="match status" value="1"/>
</dbReference>
<dbReference type="InterPro" id="IPR011105">
    <property type="entry name" value="Cell_wall_hydrolase_SleB"/>
</dbReference>
<dbReference type="Pfam" id="PF01476">
    <property type="entry name" value="LysM"/>
    <property type="match status" value="1"/>
</dbReference>
<dbReference type="CDD" id="cd00118">
    <property type="entry name" value="LysM"/>
    <property type="match status" value="1"/>
</dbReference>
<evidence type="ECO:0000313" key="3">
    <source>
        <dbReference type="Proteomes" id="UP000282654"/>
    </source>
</evidence>
<dbReference type="Gene3D" id="3.10.350.10">
    <property type="entry name" value="LysM domain"/>
    <property type="match status" value="1"/>
</dbReference>
<dbReference type="OrthoDB" id="9785345at2"/>
<dbReference type="Gene3D" id="6.20.240.60">
    <property type="match status" value="1"/>
</dbReference>
<dbReference type="PANTHER" id="PTHR33734">
    <property type="entry name" value="LYSM DOMAIN-CONTAINING GPI-ANCHORED PROTEIN 2"/>
    <property type="match status" value="1"/>
</dbReference>
<dbReference type="Gene3D" id="1.10.10.2520">
    <property type="entry name" value="Cell wall hydrolase SleB, domain 1"/>
    <property type="match status" value="1"/>
</dbReference>
<dbReference type="InterPro" id="IPR042047">
    <property type="entry name" value="SleB_dom1"/>
</dbReference>
<dbReference type="SUPFAM" id="SSF54106">
    <property type="entry name" value="LysM domain"/>
    <property type="match status" value="1"/>
</dbReference>
<evidence type="ECO:0000313" key="2">
    <source>
        <dbReference type="EMBL" id="RPF46554.1"/>
    </source>
</evidence>
<sequence length="208" mass="22613">MKPRIALFVLVFIAVLWWPGSTAWVAAGELSHTVVPGDTLWGISCAYGVTVERLMEANDLDSPLIFPGQVLKIASGSQLPVSEEDLRLMARVINAEARGESFMGKVAVGAVIMNRLRHPAFPKTVRGVIFQCTNGIYEFTPVADGSINLEPDEEAYRAAELAVRGVDPTNGALFFYNPQTAQDRWIRTLPVTAAIGNHVFATSVITNV</sequence>
<dbReference type="InterPro" id="IPR036779">
    <property type="entry name" value="LysM_dom_sf"/>
</dbReference>
<keyword evidence="3" id="KW-1185">Reference proteome</keyword>
<dbReference type="SMART" id="SM00257">
    <property type="entry name" value="LysM"/>
    <property type="match status" value="1"/>
</dbReference>